<reference evidence="1 2" key="1">
    <citation type="journal article" date="2016" name="Nat. Commun.">
        <title>Thousands of microbial genomes shed light on interconnected biogeochemical processes in an aquifer system.</title>
        <authorList>
            <person name="Anantharaman K."/>
            <person name="Brown C.T."/>
            <person name="Hug L.A."/>
            <person name="Sharon I."/>
            <person name="Castelle C.J."/>
            <person name="Probst A.J."/>
            <person name="Thomas B.C."/>
            <person name="Singh A."/>
            <person name="Wilkins M.J."/>
            <person name="Karaoz U."/>
            <person name="Brodie E.L."/>
            <person name="Williams K.H."/>
            <person name="Hubbard S.S."/>
            <person name="Banfield J.F."/>
        </authorList>
    </citation>
    <scope>NUCLEOTIDE SEQUENCE [LARGE SCALE GENOMIC DNA]</scope>
</reference>
<evidence type="ECO:0000313" key="1">
    <source>
        <dbReference type="EMBL" id="OGD87246.1"/>
    </source>
</evidence>
<gene>
    <name evidence="1" type="ORF">A2164_04330</name>
</gene>
<sequence>MREIGWKKQQVRKKWRSLLSIIITITLLFAIVNGLSRGFSFKNKIEKGRWDGKSSFTVAVNSDNPSLIIIRPDPKKIAALALDAEVIYETGNWEKPLEKISEKIDSGEELAEALTKAYGVKVENFVMLGEKFKMDEEQLNKMFIKFASITTPLQLLTGGWKDGLENTNITLKDAFSLWWQLKGFRQNELVFMDVADYKEEIVNSNDSKVLGIDTVSLNKKASEYMENLLVINDKSNIRIINNTKYNSAGLLAASFIRSIGGNVIEIRNLQNGSDRTKVTVRNKNSYTAGYLANIFDCDINEAENLENEGEITLSIGSEFVKKYFE</sequence>
<proteinExistence type="predicted"/>
<dbReference type="EMBL" id="MFAT01000002">
    <property type="protein sequence ID" value="OGD87246.1"/>
    <property type="molecule type" value="Genomic_DNA"/>
</dbReference>
<dbReference type="Proteomes" id="UP000176317">
    <property type="component" value="Unassembled WGS sequence"/>
</dbReference>
<organism evidence="1 2">
    <name type="scientific">Candidatus Curtissbacteria bacterium RBG_13_35_7</name>
    <dbReference type="NCBI Taxonomy" id="1797705"/>
    <lineage>
        <taxon>Bacteria</taxon>
        <taxon>Candidatus Curtissiibacteriota</taxon>
    </lineage>
</organism>
<evidence type="ECO:0008006" key="3">
    <source>
        <dbReference type="Google" id="ProtNLM"/>
    </source>
</evidence>
<dbReference type="AlphaFoldDB" id="A0A1F5G5U6"/>
<protein>
    <recommendedName>
        <fullName evidence="3">LytR/CpsA/Psr regulator C-terminal domain-containing protein</fullName>
    </recommendedName>
</protein>
<evidence type="ECO:0000313" key="2">
    <source>
        <dbReference type="Proteomes" id="UP000176317"/>
    </source>
</evidence>
<name>A0A1F5G5U6_9BACT</name>
<comment type="caution">
    <text evidence="1">The sequence shown here is derived from an EMBL/GenBank/DDBJ whole genome shotgun (WGS) entry which is preliminary data.</text>
</comment>
<accession>A0A1F5G5U6</accession>